<dbReference type="Gene3D" id="1.25.40.20">
    <property type="entry name" value="Ankyrin repeat-containing domain"/>
    <property type="match status" value="1"/>
</dbReference>
<protein>
    <recommendedName>
        <fullName evidence="3">Ankyrin repeat-containing protein</fullName>
    </recommendedName>
</protein>
<keyword evidence="2" id="KW-1185">Reference proteome</keyword>
<dbReference type="PANTHER" id="PTHR24121">
    <property type="entry name" value="NO MECHANORECEPTOR POTENTIAL C, ISOFORM D-RELATED"/>
    <property type="match status" value="1"/>
</dbReference>
<comment type="caution">
    <text evidence="1">The sequence shown here is derived from an EMBL/GenBank/DDBJ whole genome shotgun (WGS) entry which is preliminary data.</text>
</comment>
<gene>
    <name evidence="1" type="ORF">JRO89_XS06G0226500</name>
</gene>
<organism evidence="1 2">
    <name type="scientific">Xanthoceras sorbifolium</name>
    <dbReference type="NCBI Taxonomy" id="99658"/>
    <lineage>
        <taxon>Eukaryota</taxon>
        <taxon>Viridiplantae</taxon>
        <taxon>Streptophyta</taxon>
        <taxon>Embryophyta</taxon>
        <taxon>Tracheophyta</taxon>
        <taxon>Spermatophyta</taxon>
        <taxon>Magnoliopsida</taxon>
        <taxon>eudicotyledons</taxon>
        <taxon>Gunneridae</taxon>
        <taxon>Pentapetalae</taxon>
        <taxon>rosids</taxon>
        <taxon>malvids</taxon>
        <taxon>Sapindales</taxon>
        <taxon>Sapindaceae</taxon>
        <taxon>Xanthoceroideae</taxon>
        <taxon>Xanthoceras</taxon>
    </lineage>
</organism>
<accession>A0ABQ8HZB3</accession>
<dbReference type="Pfam" id="PF12796">
    <property type="entry name" value="Ank_2"/>
    <property type="match status" value="1"/>
</dbReference>
<reference evidence="1 2" key="1">
    <citation type="submission" date="2021-02" db="EMBL/GenBank/DDBJ databases">
        <title>Plant Genome Project.</title>
        <authorList>
            <person name="Zhang R.-G."/>
        </authorList>
    </citation>
    <scope>NUCLEOTIDE SEQUENCE [LARGE SCALE GENOMIC DNA]</scope>
    <source>
        <tissue evidence="1">Leaves</tissue>
    </source>
</reference>
<evidence type="ECO:0000313" key="1">
    <source>
        <dbReference type="EMBL" id="KAH7569648.1"/>
    </source>
</evidence>
<dbReference type="InterPro" id="IPR002110">
    <property type="entry name" value="Ankyrin_rpt"/>
</dbReference>
<dbReference type="SMART" id="SM00248">
    <property type="entry name" value="ANK"/>
    <property type="match status" value="3"/>
</dbReference>
<dbReference type="Proteomes" id="UP000827721">
    <property type="component" value="Unassembled WGS sequence"/>
</dbReference>
<dbReference type="SUPFAM" id="SSF48403">
    <property type="entry name" value="Ankyrin repeat"/>
    <property type="match status" value="1"/>
</dbReference>
<name>A0ABQ8HZB3_9ROSI</name>
<evidence type="ECO:0000313" key="2">
    <source>
        <dbReference type="Proteomes" id="UP000827721"/>
    </source>
</evidence>
<dbReference type="PANTHER" id="PTHR24121:SF21">
    <property type="entry name" value="ANKYRIN REPEAT FAMILY PROTEIN"/>
    <property type="match status" value="1"/>
</dbReference>
<proteinExistence type="predicted"/>
<evidence type="ECO:0008006" key="3">
    <source>
        <dbReference type="Google" id="ProtNLM"/>
    </source>
</evidence>
<dbReference type="EMBL" id="JAFEMO010000006">
    <property type="protein sequence ID" value="KAH7569648.1"/>
    <property type="molecule type" value="Genomic_DNA"/>
</dbReference>
<dbReference type="InterPro" id="IPR036770">
    <property type="entry name" value="Ankyrin_rpt-contain_sf"/>
</dbReference>
<sequence length="266" mass="30285">MRTNGIAEQNERFQVQVMISQPSEEETRKRRLELYRSAVKGDWGIANGILRNNGDDILAKISKEEDTVLHVAAAASHTGFVKELMEKYMKPDDLITKNKKQNTAFGLVVASGNMELVKFMMNKNEKLATIRCEYDTLPVQIAALFGHEKIVLHLYNDTTTKGYLTPDEDLIELLVTLIDNYLYELIYLFKRTFLYTIDTMIKVETSNIVSDAALQLLNEHRKLAIFRAKSSEETALHALARKPLTFSDSVNPNHQQGILKSLFNLC</sequence>